<feature type="region of interest" description="Disordered" evidence="2">
    <location>
        <begin position="896"/>
        <end position="915"/>
    </location>
</feature>
<evidence type="ECO:0000313" key="5">
    <source>
        <dbReference type="Proteomes" id="UP000192247"/>
    </source>
</evidence>
<dbReference type="GO" id="GO:0007165">
    <property type="term" value="P:signal transduction"/>
    <property type="evidence" value="ECO:0007669"/>
    <property type="project" value="InterPro"/>
</dbReference>
<dbReference type="InParanoid" id="A0A1V9Y0S9"/>
<name>A0A1V9Y0S9_9ACAR</name>
<comment type="caution">
    <text evidence="4">The sequence shown here is derived from an EMBL/GenBank/DDBJ whole genome shotgun (WGS) entry which is preliminary data.</text>
</comment>
<dbReference type="OrthoDB" id="6488739at2759"/>
<dbReference type="GO" id="GO:0005737">
    <property type="term" value="C:cytoplasm"/>
    <property type="evidence" value="ECO:0007669"/>
    <property type="project" value="TreeGrafter"/>
</dbReference>
<feature type="domain" description="Rho-GAP" evidence="3">
    <location>
        <begin position="549"/>
        <end position="760"/>
    </location>
</feature>
<organism evidence="4 5">
    <name type="scientific">Tropilaelaps mercedesae</name>
    <dbReference type="NCBI Taxonomy" id="418985"/>
    <lineage>
        <taxon>Eukaryota</taxon>
        <taxon>Metazoa</taxon>
        <taxon>Ecdysozoa</taxon>
        <taxon>Arthropoda</taxon>
        <taxon>Chelicerata</taxon>
        <taxon>Arachnida</taxon>
        <taxon>Acari</taxon>
        <taxon>Parasitiformes</taxon>
        <taxon>Mesostigmata</taxon>
        <taxon>Gamasina</taxon>
        <taxon>Dermanyssoidea</taxon>
        <taxon>Laelapidae</taxon>
        <taxon>Tropilaelaps</taxon>
    </lineage>
</organism>
<dbReference type="Pfam" id="PF00620">
    <property type="entry name" value="RhoGAP"/>
    <property type="match status" value="1"/>
</dbReference>
<gene>
    <name evidence="4" type="ORF">BIW11_02572</name>
</gene>
<dbReference type="InterPro" id="IPR050729">
    <property type="entry name" value="Rho-GAP"/>
</dbReference>
<dbReference type="Gene3D" id="1.10.555.10">
    <property type="entry name" value="Rho GTPase activation protein"/>
    <property type="match status" value="1"/>
</dbReference>
<dbReference type="InterPro" id="IPR000198">
    <property type="entry name" value="RhoGAP_dom"/>
</dbReference>
<reference evidence="4 5" key="1">
    <citation type="journal article" date="2017" name="Gigascience">
        <title>Draft genome of the honey bee ectoparasitic mite, Tropilaelaps mercedesae, is shaped by the parasitic life history.</title>
        <authorList>
            <person name="Dong X."/>
            <person name="Armstrong S.D."/>
            <person name="Xia D."/>
            <person name="Makepeace B.L."/>
            <person name="Darby A.C."/>
            <person name="Kadowaki T."/>
        </authorList>
    </citation>
    <scope>NUCLEOTIDE SEQUENCE [LARGE SCALE GENOMIC DNA]</scope>
    <source>
        <strain evidence="4">Wuxi-XJTLU</strain>
    </source>
</reference>
<feature type="region of interest" description="Disordered" evidence="2">
    <location>
        <begin position="127"/>
        <end position="177"/>
    </location>
</feature>
<evidence type="ECO:0000256" key="1">
    <source>
        <dbReference type="ARBA" id="ARBA00022468"/>
    </source>
</evidence>
<feature type="compositionally biased region" description="Basic residues" evidence="2">
    <location>
        <begin position="133"/>
        <end position="148"/>
    </location>
</feature>
<feature type="region of interest" description="Disordered" evidence="2">
    <location>
        <begin position="232"/>
        <end position="295"/>
    </location>
</feature>
<dbReference type="InterPro" id="IPR008936">
    <property type="entry name" value="Rho_GTPase_activation_prot"/>
</dbReference>
<evidence type="ECO:0000256" key="2">
    <source>
        <dbReference type="SAM" id="MobiDB-lite"/>
    </source>
</evidence>
<dbReference type="PROSITE" id="PS50238">
    <property type="entry name" value="RHOGAP"/>
    <property type="match status" value="1"/>
</dbReference>
<keyword evidence="5" id="KW-1185">Reference proteome</keyword>
<protein>
    <recommendedName>
        <fullName evidence="3">Rho-GAP domain-containing protein</fullName>
    </recommendedName>
</protein>
<feature type="compositionally biased region" description="Polar residues" evidence="2">
    <location>
        <begin position="237"/>
        <end position="252"/>
    </location>
</feature>
<feature type="compositionally biased region" description="Basic and acidic residues" evidence="2">
    <location>
        <begin position="899"/>
        <end position="915"/>
    </location>
</feature>
<dbReference type="AlphaFoldDB" id="A0A1V9Y0S9"/>
<dbReference type="STRING" id="418985.A0A1V9Y0S9"/>
<dbReference type="Proteomes" id="UP000192247">
    <property type="component" value="Unassembled WGS sequence"/>
</dbReference>
<sequence length="1034" mass="113340">MQRSHWLSSSLAPRPYLSSYPRETISTSFELHSYAEQQQAKSSQLVHNSPINQSTVSLTESIITGGSVSGAESEMSLSLPSIPLTATTRLAQQNSSIPSTPAGAMPPSVSVPASLACGQSGTLWKQSLERGQHPGRREHKTKKTKKDKRTSLQSTGAHREEGSRSSSLGSLNSPSPSLSVSVAAKLQLFEGGGQGFLARSMEKLKLYRSELTRMASPPPNTVQVRTAQFEKGGGSGANNITTFDEAPRQNSGARVEEKGWVCEDKKTDWQHSSNKNEKVVLSGDKQSGTTSPPPGVSLKKLRTLFADRNAINYSGNGCAFKVLRCPNNGKRLDHNWRPAEVHLEKSPTGNPVLRIVTDKESINAIVNKLLSNTESGQVHVSLASAELAKRRKNVLHLMAGEAILPLAKSNESREECTFCLQERETYSTRPATSVKYEFLVQCDTPVMMHRICSSMKTTNTDGVLQIGPSVIERAAAFDRRFIKKHRSSSVMNSENTLKHEISKRSEKPLEMVLAQRSKSRRASVGEERSFLSDRLRVPNTAEHGYGKGMSIGVLLENCPPSDDDPLVPWLVAHCCAIIEARGLDVLGIYRVPGNSAAVQQLTATVNNHGSTRETGISGTLRKLDDPRWADVNVVSSLLKSFFRLLPEPLLTATLYQHFITVDKIPDCRHRLAVLHALVHKLPPAHLGTLRFFCAHLQRVAAHADINKMDARNLSIVLGPTLVRAGSGGGTAQNSMMSMISDMRHQCHLTEMLVIYADYLFTEDPKSTSTLSTLVGLDPIPSSSSSESLAVVSSSSDVWSGLPVPAKLTLLPGTSTPAFSVKEKIQSFKCGKPPMLEKSVCDGITTVPSITATTDEPKCFTPTGTLADAIVAYSRFSLRQSLTTIVPARTVQSFQKRQFHKEMQRPRATNDHETDKSELVGTTSVLDPFGDPMSLSYNERRVLAAEKAKVFEEETRAMLEKKAFRTPGTTFGAGVRVNEQRISREQTEKIWQEVKRQASLLTSDNSDIIQIKRTSLVKIWLTPIPRPVMQKGQAL</sequence>
<proteinExistence type="predicted"/>
<dbReference type="GO" id="GO:0005096">
    <property type="term" value="F:GTPase activator activity"/>
    <property type="evidence" value="ECO:0007669"/>
    <property type="project" value="UniProtKB-KW"/>
</dbReference>
<accession>A0A1V9Y0S9</accession>
<feature type="compositionally biased region" description="Basic and acidic residues" evidence="2">
    <location>
        <begin position="254"/>
        <end position="278"/>
    </location>
</feature>
<evidence type="ECO:0000313" key="4">
    <source>
        <dbReference type="EMBL" id="OQR79334.1"/>
    </source>
</evidence>
<dbReference type="PANTHER" id="PTHR23176:SF129">
    <property type="entry name" value="RHO GTPASE ACTIVATING PROTEIN AT 16F, ISOFORM E-RELATED"/>
    <property type="match status" value="1"/>
</dbReference>
<dbReference type="EMBL" id="MNPL01001240">
    <property type="protein sequence ID" value="OQR79334.1"/>
    <property type="molecule type" value="Genomic_DNA"/>
</dbReference>
<dbReference type="PANTHER" id="PTHR23176">
    <property type="entry name" value="RHO/RAC/CDC GTPASE-ACTIVATING PROTEIN"/>
    <property type="match status" value="1"/>
</dbReference>
<feature type="compositionally biased region" description="Low complexity" evidence="2">
    <location>
        <begin position="164"/>
        <end position="177"/>
    </location>
</feature>
<dbReference type="SMART" id="SM00324">
    <property type="entry name" value="RhoGAP"/>
    <property type="match status" value="1"/>
</dbReference>
<keyword evidence="1" id="KW-0343">GTPase activation</keyword>
<dbReference type="SUPFAM" id="SSF48350">
    <property type="entry name" value="GTPase activation domain, GAP"/>
    <property type="match status" value="1"/>
</dbReference>
<evidence type="ECO:0000259" key="3">
    <source>
        <dbReference type="PROSITE" id="PS50238"/>
    </source>
</evidence>